<accession>A0ABY9SG43</accession>
<dbReference type="EMBL" id="CP133838">
    <property type="protein sequence ID" value="WMY76422.1"/>
    <property type="molecule type" value="Genomic_DNA"/>
</dbReference>
<dbReference type="SUPFAM" id="SSF52540">
    <property type="entry name" value="P-loop containing nucleoside triphosphate hydrolases"/>
    <property type="match status" value="1"/>
</dbReference>
<reference evidence="3 4" key="1">
    <citation type="submission" date="2023-09" db="EMBL/GenBank/DDBJ databases">
        <title>Buttiauxella selenatireducens sp. nov., isolated from the rhizosphere of Cardamine hupingshanesis.</title>
        <authorList>
            <person name="Zhang S."/>
            <person name="Xu Z."/>
            <person name="Wang H."/>
            <person name="Guo Y."/>
        </authorList>
    </citation>
    <scope>NUCLEOTIDE SEQUENCE [LARGE SCALE GENOMIC DNA]</scope>
    <source>
        <strain evidence="3 4">R73</strain>
    </source>
</reference>
<feature type="compositionally biased region" description="Basic and acidic residues" evidence="2">
    <location>
        <begin position="307"/>
        <end position="325"/>
    </location>
</feature>
<dbReference type="InterPro" id="IPR027417">
    <property type="entry name" value="P-loop_NTPase"/>
</dbReference>
<protein>
    <submittedName>
        <fullName evidence="3">Uncharacterized protein</fullName>
    </submittedName>
</protein>
<evidence type="ECO:0000256" key="2">
    <source>
        <dbReference type="SAM" id="MobiDB-lite"/>
    </source>
</evidence>
<proteinExistence type="predicted"/>
<feature type="region of interest" description="Disordered" evidence="2">
    <location>
        <begin position="307"/>
        <end position="334"/>
    </location>
</feature>
<name>A0ABY9SG43_9ENTR</name>
<dbReference type="RefSeq" id="WP_309878803.1">
    <property type="nucleotide sequence ID" value="NZ_CP133838.1"/>
</dbReference>
<evidence type="ECO:0000256" key="1">
    <source>
        <dbReference type="SAM" id="Coils"/>
    </source>
</evidence>
<keyword evidence="1" id="KW-0175">Coiled coil</keyword>
<evidence type="ECO:0000313" key="4">
    <source>
        <dbReference type="Proteomes" id="UP001246690"/>
    </source>
</evidence>
<dbReference type="Gene3D" id="3.40.50.300">
    <property type="entry name" value="P-loop containing nucleotide triphosphate hydrolases"/>
    <property type="match status" value="1"/>
</dbReference>
<keyword evidence="4" id="KW-1185">Reference proteome</keyword>
<evidence type="ECO:0000313" key="3">
    <source>
        <dbReference type="EMBL" id="WMY76422.1"/>
    </source>
</evidence>
<organism evidence="3 4">
    <name type="scientific">Buttiauxella selenatireducens</name>
    <dbReference type="NCBI Taxonomy" id="3073902"/>
    <lineage>
        <taxon>Bacteria</taxon>
        <taxon>Pseudomonadati</taxon>
        <taxon>Pseudomonadota</taxon>
        <taxon>Gammaproteobacteria</taxon>
        <taxon>Enterobacterales</taxon>
        <taxon>Enterobacteriaceae</taxon>
        <taxon>Buttiauxella</taxon>
    </lineage>
</organism>
<sequence>MNVQDRLVALHHLDAPWRPSDLEQREGRIIRQGNKLYDADPENFQVAINRYATKQTLDSRMWQTIEGKANFIEQVRKGNSDVREIEDIAGEAANAAEMKAASSGNPLILEEMSLRQQIRKLNNERVGHDREQYRLRDAIRSAERIEAVADSRLKELKHDAKLEQPKQFVMTIDGETYDKRKDAGDAILKAAMQLSKSGKDDAMIGNYGGFNIHVEQGDYTNNFHLSLVGEGSYTTDFTSEADPVGLAMRATNTVKDLDGAAEQMEDAKVRAQADIPKLQKQVKPWPKQEELKDAKQLHADVLEQLKPKNKQAADDKVEKAKDSNPDVRYSLFSPSKKPGNGIPLAELQNVVDDMAALYNGNIPLTIRAVESMEELYGSDISEDVRNAKGFYLPTGARIPGVTASDLYNVGEQPQSGQRGMAALVARNLRSRGDARATFRHEVLGHFGPNTFTPDDKADLLKRISETRDAKELQPYWDSIDSSYGDATESLKAEEVFARIAEESEAYKNPTWRTKVLNFLNKLLRKIGLSRRPLTLCELRETASAISKGIRSGERTQKTFPRNNQS</sequence>
<feature type="coiled-coil region" evidence="1">
    <location>
        <begin position="254"/>
        <end position="281"/>
    </location>
</feature>
<dbReference type="Proteomes" id="UP001246690">
    <property type="component" value="Chromosome"/>
</dbReference>
<gene>
    <name evidence="3" type="ORF">RHD99_11060</name>
</gene>